<dbReference type="InterPro" id="IPR040026">
    <property type="entry name" value="FliD"/>
</dbReference>
<keyword evidence="8" id="KW-0969">Cilium</keyword>
<dbReference type="Pfam" id="PF07195">
    <property type="entry name" value="FliD_C"/>
    <property type="match status" value="1"/>
</dbReference>
<keyword evidence="5" id="KW-0964">Secreted</keyword>
<dbReference type="Pfam" id="PF02465">
    <property type="entry name" value="FliD_N"/>
    <property type="match status" value="1"/>
</dbReference>
<dbReference type="InterPro" id="IPR003481">
    <property type="entry name" value="FliD_N"/>
</dbReference>
<feature type="domain" description="Flagellar hook-associated protein 2 N-terminal" evidence="6">
    <location>
        <begin position="11"/>
        <end position="113"/>
    </location>
</feature>
<organism evidence="8 9">
    <name type="scientific">Rhodocyclus tenuis</name>
    <name type="common">Rhodospirillum tenue</name>
    <dbReference type="NCBI Taxonomy" id="1066"/>
    <lineage>
        <taxon>Bacteria</taxon>
        <taxon>Pseudomonadati</taxon>
        <taxon>Pseudomonadota</taxon>
        <taxon>Betaproteobacteria</taxon>
        <taxon>Rhodocyclales</taxon>
        <taxon>Rhodocyclaceae</taxon>
        <taxon>Rhodocyclus</taxon>
    </lineage>
</organism>
<comment type="function">
    <text evidence="5">Required for morphogenesis and for the elongation of the flagellar filament by facilitating polymerization of the flagellin monomers at the tip of growing filament. Forms a capping structure, which prevents flagellin subunits (transported through the central channel of the flagellum) from leaking out without polymerization at the distal end.</text>
</comment>
<dbReference type="GO" id="GO:0007155">
    <property type="term" value="P:cell adhesion"/>
    <property type="evidence" value="ECO:0007669"/>
    <property type="project" value="InterPro"/>
</dbReference>
<gene>
    <name evidence="8" type="ORF">GGD90_001032</name>
</gene>
<sequence length="480" mass="48589">MASVSSLGSGSGLDLSGLLTKLMTAEQQPLIALQTKEASYQARISGLGSLKSALSSLQSAASSLKPSSTQTAAEKYSTLSAKIADSSIATVTASKGAVAGAYTLEVSSLAKNQRLASQASTGSPSPYTSASSAIATGTLSIELGSLSGSTFVGDGARKYEITIDSSNATLGGLRDAINSAKAGVSATIVTGSAGAQLILTSDDTGTSNVMKLSGLSGFDYDPAAASGSMTQDITQGGQAATNAAFTLNGIAASSTSNLVNNVLDGVSIALIKTTTAGSPTTITVSKDTKTSLTSAINAFVKGFNEAASTISTLGAYDAETDKAGILQGQAILRTSQTQLRNLVFGTTAGGSGAYQKLNNIGVTFDKTGQLTVDSTKLSKALEADFDGVATLVEKIGTAFDTAMDKMVGTSGSITSATKGVNDMIKRLDTQQTQLSNRLTQIEARYRAQFTALDTLVASMQQTSSYLTTQLASLPGAASSK</sequence>
<proteinExistence type="inferred from homology"/>
<dbReference type="GO" id="GO:0005576">
    <property type="term" value="C:extracellular region"/>
    <property type="evidence" value="ECO:0007669"/>
    <property type="project" value="UniProtKB-SubCell"/>
</dbReference>
<dbReference type="PANTHER" id="PTHR30288:SF0">
    <property type="entry name" value="FLAGELLAR HOOK-ASSOCIATED PROTEIN 2"/>
    <property type="match status" value="1"/>
</dbReference>
<dbReference type="RefSeq" id="WP_153115192.1">
    <property type="nucleotide sequence ID" value="NZ_JACIGE010000003.1"/>
</dbReference>
<reference evidence="8 9" key="1">
    <citation type="submission" date="2020-08" db="EMBL/GenBank/DDBJ databases">
        <title>Genome sequencing of Purple Non-Sulfur Bacteria from various extreme environments.</title>
        <authorList>
            <person name="Mayer M."/>
        </authorList>
    </citation>
    <scope>NUCLEOTIDE SEQUENCE [LARGE SCALE GENOMIC DNA]</scope>
    <source>
        <strain evidence="8 9">2761</strain>
    </source>
</reference>
<keyword evidence="4 5" id="KW-0975">Bacterial flagellum</keyword>
<keyword evidence="8" id="KW-0966">Cell projection</keyword>
<evidence type="ECO:0000313" key="8">
    <source>
        <dbReference type="EMBL" id="MBB4246669.1"/>
    </source>
</evidence>
<name>A0A840GEM2_RHOTE</name>
<evidence type="ECO:0000259" key="7">
    <source>
        <dbReference type="Pfam" id="PF07195"/>
    </source>
</evidence>
<dbReference type="GO" id="GO:0009424">
    <property type="term" value="C:bacterial-type flagellum hook"/>
    <property type="evidence" value="ECO:0007669"/>
    <property type="project" value="UniProtKB-UniRule"/>
</dbReference>
<dbReference type="EMBL" id="JACIGE010000003">
    <property type="protein sequence ID" value="MBB4246669.1"/>
    <property type="molecule type" value="Genomic_DNA"/>
</dbReference>
<keyword evidence="3" id="KW-0175">Coiled coil</keyword>
<comment type="caution">
    <text evidence="8">The sequence shown here is derived from an EMBL/GenBank/DDBJ whole genome shotgun (WGS) entry which is preliminary data.</text>
</comment>
<keyword evidence="9" id="KW-1185">Reference proteome</keyword>
<dbReference type="GO" id="GO:0009421">
    <property type="term" value="C:bacterial-type flagellum filament cap"/>
    <property type="evidence" value="ECO:0007669"/>
    <property type="project" value="InterPro"/>
</dbReference>
<dbReference type="GO" id="GO:0071973">
    <property type="term" value="P:bacterial-type flagellum-dependent cell motility"/>
    <property type="evidence" value="ECO:0007669"/>
    <property type="project" value="TreeGrafter"/>
</dbReference>
<evidence type="ECO:0000256" key="2">
    <source>
        <dbReference type="ARBA" id="ARBA00011255"/>
    </source>
</evidence>
<evidence type="ECO:0000313" key="9">
    <source>
        <dbReference type="Proteomes" id="UP000587070"/>
    </source>
</evidence>
<accession>A0A840GEM2</accession>
<evidence type="ECO:0000256" key="4">
    <source>
        <dbReference type="ARBA" id="ARBA00023143"/>
    </source>
</evidence>
<comment type="subcellular location">
    <subcellularLocation>
        <location evidence="5">Secreted</location>
    </subcellularLocation>
    <subcellularLocation>
        <location evidence="5">Bacterial flagellum</location>
    </subcellularLocation>
</comment>
<dbReference type="AlphaFoldDB" id="A0A840GEM2"/>
<comment type="similarity">
    <text evidence="1 5">Belongs to the FliD family.</text>
</comment>
<feature type="domain" description="Flagellar hook-associated protein 2 C-terminal" evidence="7">
    <location>
        <begin position="240"/>
        <end position="461"/>
    </location>
</feature>
<evidence type="ECO:0000259" key="6">
    <source>
        <dbReference type="Pfam" id="PF02465"/>
    </source>
</evidence>
<evidence type="ECO:0000256" key="3">
    <source>
        <dbReference type="ARBA" id="ARBA00023054"/>
    </source>
</evidence>
<keyword evidence="8" id="KW-0282">Flagellum</keyword>
<evidence type="ECO:0000256" key="1">
    <source>
        <dbReference type="ARBA" id="ARBA00009764"/>
    </source>
</evidence>
<protein>
    <recommendedName>
        <fullName evidence="5">Flagellar hook-associated protein 2</fullName>
        <shortName evidence="5">HAP2</shortName>
    </recommendedName>
    <alternativeName>
        <fullName evidence="5">Flagellar cap protein</fullName>
    </alternativeName>
</protein>
<dbReference type="PANTHER" id="PTHR30288">
    <property type="entry name" value="FLAGELLAR CAP/ASSEMBLY PROTEIN FLID"/>
    <property type="match status" value="1"/>
</dbReference>
<dbReference type="Proteomes" id="UP000587070">
    <property type="component" value="Unassembled WGS sequence"/>
</dbReference>
<dbReference type="InterPro" id="IPR010809">
    <property type="entry name" value="FliD_C"/>
</dbReference>
<comment type="subunit">
    <text evidence="2 5">Homopentamer.</text>
</comment>
<dbReference type="OrthoDB" id="5980200at2"/>
<evidence type="ECO:0000256" key="5">
    <source>
        <dbReference type="RuleBase" id="RU362066"/>
    </source>
</evidence>